<dbReference type="AlphaFoldDB" id="A0A1H5BQQ9"/>
<dbReference type="InterPro" id="IPR046433">
    <property type="entry name" value="ActCoA_hydro"/>
</dbReference>
<dbReference type="InterPro" id="IPR038460">
    <property type="entry name" value="AcetylCoA_hyd_C_sf"/>
</dbReference>
<dbReference type="PANTHER" id="PTHR21432">
    <property type="entry name" value="ACETYL-COA HYDROLASE-RELATED"/>
    <property type="match status" value="1"/>
</dbReference>
<keyword evidence="3" id="KW-1185">Reference proteome</keyword>
<sequence>MNINWPADLVRPGDLVVVAQGVGEPTPLLNQLLAACPRDVEIFVGLSHSDALIGSAPQRPLVSFGAMGPLGKLAATGHAEVIPCNFDDLPRLLPLRARSNLVLLMQVSPADSQGCHGLGMAMDYTYELISQARTVVAEVNAAMPTTSAPTLPASTFGAVIHTSRPLPIVPTPAVDEDHHGIARHILPLIPDGGTIQLGIGAVPSAIGKALTARRGLRVRSTLAGDWLLDLHRAGSLCEEPGSVIISEAAGSEELYEHIATSTAWVRPVAEVIGPAAAASIPRLFAVNSALQVDLTGQVNAEEIDSRYLGATGGQAEFLRAAQRSPGGASIVALAATANGGRTSRIVRQLQPPTVTTPRTSIDFVATEFGVVDLRGRTLRERADAMIAIAAPQHRSSLHEQNGQQR</sequence>
<dbReference type="Gene3D" id="3.30.750.70">
    <property type="entry name" value="4-hydroxybutyrate coenzyme like domains"/>
    <property type="match status" value="1"/>
</dbReference>
<accession>A0A1H5BQQ9</accession>
<dbReference type="Proteomes" id="UP000183561">
    <property type="component" value="Unassembled WGS sequence"/>
</dbReference>
<dbReference type="PANTHER" id="PTHR21432:SF20">
    <property type="entry name" value="ACETYL-COA HYDROLASE"/>
    <property type="match status" value="1"/>
</dbReference>
<dbReference type="GO" id="GO:0006083">
    <property type="term" value="P:acetate metabolic process"/>
    <property type="evidence" value="ECO:0007669"/>
    <property type="project" value="InterPro"/>
</dbReference>
<gene>
    <name evidence="2" type="ORF">SAMN04490239_8807</name>
</gene>
<name>A0A1H5BQQ9_9NOCA</name>
<dbReference type="RefSeq" id="WP_072941377.1">
    <property type="nucleotide sequence ID" value="NZ_FNSV01000005.1"/>
</dbReference>
<dbReference type="GO" id="GO:0016787">
    <property type="term" value="F:hydrolase activity"/>
    <property type="evidence" value="ECO:0007669"/>
    <property type="project" value="UniProtKB-KW"/>
</dbReference>
<evidence type="ECO:0000313" key="2">
    <source>
        <dbReference type="EMBL" id="SED56716.1"/>
    </source>
</evidence>
<dbReference type="InterPro" id="IPR026888">
    <property type="entry name" value="AcetylCoA_hyd_C"/>
</dbReference>
<proteinExistence type="predicted"/>
<dbReference type="Pfam" id="PF13336">
    <property type="entry name" value="AcetylCoA_hyd_C"/>
    <property type="match status" value="1"/>
</dbReference>
<organism evidence="2 3">
    <name type="scientific">Rhodococcus koreensis</name>
    <dbReference type="NCBI Taxonomy" id="99653"/>
    <lineage>
        <taxon>Bacteria</taxon>
        <taxon>Bacillati</taxon>
        <taxon>Actinomycetota</taxon>
        <taxon>Actinomycetes</taxon>
        <taxon>Mycobacteriales</taxon>
        <taxon>Nocardiaceae</taxon>
        <taxon>Rhodococcus</taxon>
    </lineage>
</organism>
<dbReference type="Gene3D" id="3.40.1080.20">
    <property type="entry name" value="Acetyl-CoA hydrolase/transferase C-terminal domain"/>
    <property type="match status" value="1"/>
</dbReference>
<dbReference type="Gene3D" id="3.40.1080.10">
    <property type="entry name" value="Glutaconate Coenzyme A-transferase"/>
    <property type="match status" value="1"/>
</dbReference>
<protein>
    <submittedName>
        <fullName evidence="2">Acyl-CoA hydrolase</fullName>
    </submittedName>
</protein>
<dbReference type="SUPFAM" id="SSF100950">
    <property type="entry name" value="NagB/RpiA/CoA transferase-like"/>
    <property type="match status" value="2"/>
</dbReference>
<dbReference type="EMBL" id="FNSV01000005">
    <property type="protein sequence ID" value="SED56716.1"/>
    <property type="molecule type" value="Genomic_DNA"/>
</dbReference>
<evidence type="ECO:0000259" key="1">
    <source>
        <dbReference type="Pfam" id="PF13336"/>
    </source>
</evidence>
<feature type="domain" description="Acetyl-CoA hydrolase/transferase C-terminal" evidence="1">
    <location>
        <begin position="250"/>
        <end position="400"/>
    </location>
</feature>
<dbReference type="GO" id="GO:0008775">
    <property type="term" value="F:acetate CoA-transferase activity"/>
    <property type="evidence" value="ECO:0007669"/>
    <property type="project" value="InterPro"/>
</dbReference>
<keyword evidence="2" id="KW-0378">Hydrolase</keyword>
<evidence type="ECO:0000313" key="3">
    <source>
        <dbReference type="Proteomes" id="UP000183561"/>
    </source>
</evidence>
<reference evidence="3" key="1">
    <citation type="submission" date="2016-10" db="EMBL/GenBank/DDBJ databases">
        <authorList>
            <person name="Varghese N."/>
            <person name="Submissions S."/>
        </authorList>
    </citation>
    <scope>NUCLEOTIDE SEQUENCE [LARGE SCALE GENOMIC DNA]</scope>
    <source>
        <strain evidence="3">DSM 44498</strain>
    </source>
</reference>
<dbReference type="InterPro" id="IPR037171">
    <property type="entry name" value="NagB/RpiA_transferase-like"/>
</dbReference>